<feature type="chain" id="PRO_5046755405" description="YceK/YidQ family lipoprotein" evidence="2">
    <location>
        <begin position="23"/>
        <end position="75"/>
    </location>
</feature>
<feature type="transmembrane region" description="Helical" evidence="1">
    <location>
        <begin position="50"/>
        <end position="72"/>
    </location>
</feature>
<evidence type="ECO:0000256" key="1">
    <source>
        <dbReference type="SAM" id="Phobius"/>
    </source>
</evidence>
<dbReference type="EMBL" id="JBBKXX010000002">
    <property type="protein sequence ID" value="MFD3408445.1"/>
    <property type="molecule type" value="Genomic_DNA"/>
</dbReference>
<dbReference type="Proteomes" id="UP001598019">
    <property type="component" value="Unassembled WGS sequence"/>
</dbReference>
<organism evidence="3 4">
    <name type="scientific">Aquirufa esocilacus</name>
    <dbReference type="NCBI Taxonomy" id="3096513"/>
    <lineage>
        <taxon>Bacteria</taxon>
        <taxon>Pseudomonadati</taxon>
        <taxon>Bacteroidota</taxon>
        <taxon>Cytophagia</taxon>
        <taxon>Cytophagales</taxon>
        <taxon>Flectobacillaceae</taxon>
        <taxon>Aquirufa</taxon>
    </lineage>
</organism>
<dbReference type="PROSITE" id="PS51257">
    <property type="entry name" value="PROKAR_LIPOPROTEIN"/>
    <property type="match status" value="1"/>
</dbReference>
<sequence>MKKSLIKTAFALAILASMSSCATVLGGRVTEYQRTKPVPGKPAREIRSAALIADVLLFWPGAIVDFVTGAIYRPQ</sequence>
<keyword evidence="1" id="KW-0472">Membrane</keyword>
<keyword evidence="1" id="KW-1133">Transmembrane helix</keyword>
<protein>
    <recommendedName>
        <fullName evidence="5">YceK/YidQ family lipoprotein</fullName>
    </recommendedName>
</protein>
<evidence type="ECO:0000313" key="3">
    <source>
        <dbReference type="EMBL" id="MFD3408445.1"/>
    </source>
</evidence>
<dbReference type="RefSeq" id="WP_377980834.1">
    <property type="nucleotide sequence ID" value="NZ_JBBKXX010000002.1"/>
</dbReference>
<reference evidence="3 4" key="1">
    <citation type="submission" date="2024-03" db="EMBL/GenBank/DDBJ databases">
        <title>Aquirufa genome sequencing.</title>
        <authorList>
            <person name="Pitt A."/>
            <person name="Hahn M.W."/>
        </authorList>
    </citation>
    <scope>NUCLEOTIDE SEQUENCE [LARGE SCALE GENOMIC DNA]</scope>
    <source>
        <strain evidence="3 4">HETE-83D</strain>
    </source>
</reference>
<evidence type="ECO:0000313" key="4">
    <source>
        <dbReference type="Proteomes" id="UP001598019"/>
    </source>
</evidence>
<proteinExistence type="predicted"/>
<gene>
    <name evidence="3" type="ORF">SKC37_07240</name>
</gene>
<evidence type="ECO:0008006" key="5">
    <source>
        <dbReference type="Google" id="ProtNLM"/>
    </source>
</evidence>
<keyword evidence="1" id="KW-0812">Transmembrane</keyword>
<keyword evidence="4" id="KW-1185">Reference proteome</keyword>
<name>A0ABW6DL40_9BACT</name>
<evidence type="ECO:0000256" key="2">
    <source>
        <dbReference type="SAM" id="SignalP"/>
    </source>
</evidence>
<keyword evidence="2" id="KW-0732">Signal</keyword>
<comment type="caution">
    <text evidence="3">The sequence shown here is derived from an EMBL/GenBank/DDBJ whole genome shotgun (WGS) entry which is preliminary data.</text>
</comment>
<accession>A0ABW6DL40</accession>
<feature type="signal peptide" evidence="2">
    <location>
        <begin position="1"/>
        <end position="22"/>
    </location>
</feature>